<evidence type="ECO:0000313" key="1">
    <source>
        <dbReference type="EMBL" id="MDT0330600.1"/>
    </source>
</evidence>
<organism evidence="1 2">
    <name type="scientific">Nocardiopsis lambiniae</name>
    <dbReference type="NCBI Taxonomy" id="3075539"/>
    <lineage>
        <taxon>Bacteria</taxon>
        <taxon>Bacillati</taxon>
        <taxon>Actinomycetota</taxon>
        <taxon>Actinomycetes</taxon>
        <taxon>Streptosporangiales</taxon>
        <taxon>Nocardiopsidaceae</taxon>
        <taxon>Nocardiopsis</taxon>
    </lineage>
</organism>
<reference evidence="2" key="1">
    <citation type="submission" date="2023-07" db="EMBL/GenBank/DDBJ databases">
        <title>30 novel species of actinomycetes from the DSMZ collection.</title>
        <authorList>
            <person name="Nouioui I."/>
        </authorList>
    </citation>
    <scope>NUCLEOTIDE SEQUENCE [LARGE SCALE GENOMIC DNA]</scope>
    <source>
        <strain evidence="2">DSM 44743</strain>
    </source>
</reference>
<name>A0ABU2MD43_9ACTN</name>
<proteinExistence type="predicted"/>
<dbReference type="RefSeq" id="WP_311513148.1">
    <property type="nucleotide sequence ID" value="NZ_JAVREP010000014.1"/>
</dbReference>
<protein>
    <submittedName>
        <fullName evidence="1">Uncharacterized protein</fullName>
    </submittedName>
</protein>
<dbReference type="Proteomes" id="UP001183390">
    <property type="component" value="Unassembled WGS sequence"/>
</dbReference>
<evidence type="ECO:0000313" key="2">
    <source>
        <dbReference type="Proteomes" id="UP001183390"/>
    </source>
</evidence>
<gene>
    <name evidence="1" type="ORF">RM479_19465</name>
</gene>
<comment type="caution">
    <text evidence="1">The sequence shown here is derived from an EMBL/GenBank/DDBJ whole genome shotgun (WGS) entry which is preliminary data.</text>
</comment>
<keyword evidence="2" id="KW-1185">Reference proteome</keyword>
<accession>A0ABU2MD43</accession>
<sequence length="244" mass="27516">MSNDQDPWIACYRALLPWTKRFQEGDSHRAVRIAVERSLVTLWGGPDPERPATDADVHAIVAACNAYHQGWFDAVIGAEARRTWPDGERWPFSLWVWQDSSRGHGRGRAFRDTIGEHLDFFARFRFQSTLDLVGYAEHAARAATGAARQRAADAVVDVLEQAWTRVDREGWDDAGWYEYIEVEELVGWTMAALRIPGLIPSEAAERVYRIAEQGAWDGWSEWSSKSLPAPFLAQAAQAVADCVR</sequence>
<dbReference type="EMBL" id="JAVREP010000014">
    <property type="protein sequence ID" value="MDT0330600.1"/>
    <property type="molecule type" value="Genomic_DNA"/>
</dbReference>